<keyword evidence="1" id="KW-1133">Transmembrane helix</keyword>
<dbReference type="GeneID" id="25981369"/>
<dbReference type="InParanoid" id="F0XRP8"/>
<dbReference type="STRING" id="655863.F0XRP8"/>
<name>F0XRP8_GROCL</name>
<organism evidence="3">
    <name type="scientific">Grosmannia clavigera (strain kw1407 / UAMH 11150)</name>
    <name type="common">Blue stain fungus</name>
    <name type="synonym">Graphiocladiella clavigera</name>
    <dbReference type="NCBI Taxonomy" id="655863"/>
    <lineage>
        <taxon>Eukaryota</taxon>
        <taxon>Fungi</taxon>
        <taxon>Dikarya</taxon>
        <taxon>Ascomycota</taxon>
        <taxon>Pezizomycotina</taxon>
        <taxon>Sordariomycetes</taxon>
        <taxon>Sordariomycetidae</taxon>
        <taxon>Ophiostomatales</taxon>
        <taxon>Ophiostomataceae</taxon>
        <taxon>Leptographium</taxon>
    </lineage>
</organism>
<accession>F0XRP8</accession>
<evidence type="ECO:0000313" key="2">
    <source>
        <dbReference type="EMBL" id="EFW99419.1"/>
    </source>
</evidence>
<reference evidence="2 3" key="1">
    <citation type="journal article" date="2011" name="Proc. Natl. Acad. Sci. U.S.A.">
        <title>Genome and transcriptome analyses of the mountain pine beetle-fungal symbiont Grosmannia clavigera, a lodgepole pine pathogen.</title>
        <authorList>
            <person name="DiGuistini S."/>
            <person name="Wang Y."/>
            <person name="Liao N.Y."/>
            <person name="Taylor G."/>
            <person name="Tanguay P."/>
            <person name="Feau N."/>
            <person name="Henrissat B."/>
            <person name="Chan S.K."/>
            <person name="Hesse-Orce U."/>
            <person name="Alamouti S.M."/>
            <person name="Tsui C.K.M."/>
            <person name="Docking R.T."/>
            <person name="Levasseur A."/>
            <person name="Haridas S."/>
            <person name="Robertson G."/>
            <person name="Birol I."/>
            <person name="Holt R.A."/>
            <person name="Marra M.A."/>
            <person name="Hamelin R.C."/>
            <person name="Hirst M."/>
            <person name="Jones S.J.M."/>
            <person name="Bohlmann J."/>
            <person name="Breuil C."/>
        </authorList>
    </citation>
    <scope>NUCLEOTIDE SEQUENCE [LARGE SCALE GENOMIC DNA]</scope>
    <source>
        <strain evidence="3">kw1407 / UAMH 11150</strain>
    </source>
</reference>
<dbReference type="Proteomes" id="UP000007796">
    <property type="component" value="Unassembled WGS sequence"/>
</dbReference>
<keyword evidence="1" id="KW-0812">Transmembrane</keyword>
<dbReference type="OrthoDB" id="262547at2759"/>
<sequence length="460" mass="51696">MLLFFRPRLARRRARIYRRPLLYAATALFLIDTWCILRSRGQTLRVEARRAVDAANVESVLPADSQGNTSVFIVSVHRNTEVILRAAWINAVIALVDHLGPENVYISAVESGSQDYTKEALTHLQTALDVRGAGHSISLGTTVWDQLKELYTWPDPDSPAAERPGWIWDAGEGHFALRRIPYLAQVRNQAMEPLLRLAEAEGRRFDRVLWINDVAFDTSDVLTLLDTRDGNYAAACAVDFMSYPQYYDTFALRDENGNKAVSAYWPWFESSTSRANVRAGRPVRVQSCWNGMIVFDARPFYDARTQTGHTGQTGGADTGHEAQPLLFRGIDDSLAELHLEGSECCLIHADNPLSSADTTDSHHGVWLNPNVRVAYSVPVYNKVRQDVFPGAGAAVVGIWAHRWDRILGQVQYLVETQAVLKRLRQWRAATPEGQPQRSEAGVACLINEMQIMWQNGWKHL</sequence>
<feature type="transmembrane region" description="Helical" evidence="1">
    <location>
        <begin position="21"/>
        <end position="39"/>
    </location>
</feature>
<evidence type="ECO:0000313" key="3">
    <source>
        <dbReference type="Proteomes" id="UP000007796"/>
    </source>
</evidence>
<dbReference type="eggNOG" id="ENOG502RJAT">
    <property type="taxonomic scope" value="Eukaryota"/>
</dbReference>
<evidence type="ECO:0000256" key="1">
    <source>
        <dbReference type="SAM" id="Phobius"/>
    </source>
</evidence>
<dbReference type="HOGENOM" id="CLU_040564_0_0_1"/>
<gene>
    <name evidence="2" type="ORF">CMQ_7787</name>
</gene>
<keyword evidence="1" id="KW-0472">Membrane</keyword>
<keyword evidence="3" id="KW-1185">Reference proteome</keyword>
<proteinExistence type="predicted"/>
<protein>
    <submittedName>
        <fullName evidence="2">Polysaccharide export protein</fullName>
    </submittedName>
</protein>
<dbReference type="PANTHER" id="PTHR34144">
    <property type="entry name" value="CHROMOSOME 8, WHOLE GENOME SHOTGUN SEQUENCE"/>
    <property type="match status" value="1"/>
</dbReference>
<dbReference type="InterPro" id="IPR021047">
    <property type="entry name" value="Mannosyltransferase_CMT1"/>
</dbReference>
<dbReference type="Pfam" id="PF11735">
    <property type="entry name" value="CAP59_mtransfer"/>
    <property type="match status" value="1"/>
</dbReference>
<dbReference type="AlphaFoldDB" id="F0XRP8"/>
<dbReference type="RefSeq" id="XP_014168902.1">
    <property type="nucleotide sequence ID" value="XM_014313427.1"/>
</dbReference>
<dbReference type="PANTHER" id="PTHR34144:SF7">
    <property type="entry name" value="EXPORT PROTEIN (CAP59), PUTATIVE (AFU_ORTHOLOGUE AFUA_7G05020)-RELATED"/>
    <property type="match status" value="1"/>
</dbReference>
<dbReference type="EMBL" id="GL629990">
    <property type="protein sequence ID" value="EFW99419.1"/>
    <property type="molecule type" value="Genomic_DNA"/>
</dbReference>